<dbReference type="InterPro" id="IPR034904">
    <property type="entry name" value="FSCA_dom_sf"/>
</dbReference>
<accession>A0ABQ4GW42</accession>
<dbReference type="InterPro" id="IPR002744">
    <property type="entry name" value="MIP18-like"/>
</dbReference>
<comment type="similarity">
    <text evidence="2">In the C-terminal section; belongs to the Mrp/NBP35 ATP-binding proteins family.</text>
</comment>
<keyword evidence="7 8" id="KW-0411">Iron-sulfur</keyword>
<keyword evidence="6 8" id="KW-0408">Iron</keyword>
<proteinExistence type="inferred from homology"/>
<dbReference type="InterPro" id="IPR044304">
    <property type="entry name" value="NUBPL-like"/>
</dbReference>
<evidence type="ECO:0000313" key="11">
    <source>
        <dbReference type="Proteomes" id="UP000660454"/>
    </source>
</evidence>
<feature type="domain" description="MIP18 family-like" evidence="9">
    <location>
        <begin position="8"/>
        <end position="77"/>
    </location>
</feature>
<keyword evidence="11" id="KW-1185">Reference proteome</keyword>
<sequence length="379" mass="40142">MAPSPELVMAALATVNDPEIRRPITELGMVKNVDISPDGVVRVGVYLTVAGCPLKDTITRDVTGAVSRIDGVSRVHVDMDVMSAEQRKELQTKLRGDRGPEKEIPFAKPGSLTRVFAVASGKGGVGKSSVTVNLAAAMASQGLKVGVVDADIYGHSVPRMLGVSERPTKVEDMIMPPVAHDIKVISVGMFKPEGNTPVVWRGPMLDRALYQFLTDVYWGDLDVLLMDLPPGTGDIAISVAQRLPTAEILVVTTPQQAAAEVAERAGSIAAQTHQQIAGVIENMAWLPCPHCDERISVFGEGGGQTVADALTRTLGARVPVLGQVPIDMRLREGGDEGKPLVLTDPDAPAAAELRRIAAGLGKKSTSLKGLKLDISPVKH</sequence>
<gene>
    <name evidence="10" type="ORF">Msi02_64570</name>
</gene>
<feature type="binding site" evidence="8">
    <location>
        <begin position="121"/>
        <end position="128"/>
    </location>
    <ligand>
        <name>ATP</name>
        <dbReference type="ChEBI" id="CHEBI:30616"/>
    </ligand>
</feature>
<keyword evidence="3 8" id="KW-0479">Metal-binding</keyword>
<dbReference type="SUPFAM" id="SSF117916">
    <property type="entry name" value="Fe-S cluster assembly (FSCA) domain-like"/>
    <property type="match status" value="1"/>
</dbReference>
<dbReference type="Gene3D" id="3.40.50.300">
    <property type="entry name" value="P-loop containing nucleotide triphosphate hydrolases"/>
    <property type="match status" value="1"/>
</dbReference>
<comment type="function">
    <text evidence="8">Binds and transfers iron-sulfur (Fe-S) clusters to target apoproteins. Can hydrolyze ATP.</text>
</comment>
<evidence type="ECO:0000259" key="9">
    <source>
        <dbReference type="Pfam" id="PF01883"/>
    </source>
</evidence>
<dbReference type="Gene3D" id="3.30.300.130">
    <property type="entry name" value="Fe-S cluster assembly (FSCA)"/>
    <property type="match status" value="1"/>
</dbReference>
<comment type="similarity">
    <text evidence="1">In the N-terminal section; belongs to the MIP18 family.</text>
</comment>
<dbReference type="Proteomes" id="UP000660454">
    <property type="component" value="Unassembled WGS sequence"/>
</dbReference>
<evidence type="ECO:0000256" key="5">
    <source>
        <dbReference type="ARBA" id="ARBA00022840"/>
    </source>
</evidence>
<evidence type="ECO:0000256" key="3">
    <source>
        <dbReference type="ARBA" id="ARBA00022723"/>
    </source>
</evidence>
<dbReference type="InterPro" id="IPR027417">
    <property type="entry name" value="P-loop_NTPase"/>
</dbReference>
<keyword evidence="4 8" id="KW-0547">Nucleotide-binding</keyword>
<dbReference type="Pfam" id="PF10609">
    <property type="entry name" value="ParA"/>
    <property type="match status" value="1"/>
</dbReference>
<dbReference type="PANTHER" id="PTHR42961">
    <property type="entry name" value="IRON-SULFUR PROTEIN NUBPL"/>
    <property type="match status" value="1"/>
</dbReference>
<keyword evidence="8" id="KW-0378">Hydrolase</keyword>
<dbReference type="RefSeq" id="WP_179155449.1">
    <property type="nucleotide sequence ID" value="NZ_BOOF01000042.1"/>
</dbReference>
<dbReference type="InterPro" id="IPR000808">
    <property type="entry name" value="Mrp-like_CS"/>
</dbReference>
<comment type="similarity">
    <text evidence="8">Belongs to the Mrp/NBP35 ATP-binding proteins family.</text>
</comment>
<dbReference type="CDD" id="cd02037">
    <property type="entry name" value="Mrp_NBP35"/>
    <property type="match status" value="1"/>
</dbReference>
<dbReference type="SUPFAM" id="SSF52540">
    <property type="entry name" value="P-loop containing nucleoside triphosphate hydrolases"/>
    <property type="match status" value="1"/>
</dbReference>
<protein>
    <recommendedName>
        <fullName evidence="8">Iron-sulfur cluster carrier protein</fullName>
    </recommendedName>
</protein>
<comment type="subunit">
    <text evidence="8">Homodimer.</text>
</comment>
<dbReference type="InterPro" id="IPR019591">
    <property type="entry name" value="Mrp/NBP35_ATP-bd"/>
</dbReference>
<keyword evidence="5 8" id="KW-0067">ATP-binding</keyword>
<dbReference type="PANTHER" id="PTHR42961:SF2">
    <property type="entry name" value="IRON-SULFUR PROTEIN NUBPL"/>
    <property type="match status" value="1"/>
</dbReference>
<dbReference type="HAMAP" id="MF_02040">
    <property type="entry name" value="Mrp_NBP35"/>
    <property type="match status" value="1"/>
</dbReference>
<evidence type="ECO:0000256" key="6">
    <source>
        <dbReference type="ARBA" id="ARBA00023004"/>
    </source>
</evidence>
<evidence type="ECO:0000313" key="10">
    <source>
        <dbReference type="EMBL" id="GIH65640.1"/>
    </source>
</evidence>
<name>A0ABQ4GW42_9ACTN</name>
<evidence type="ECO:0000256" key="8">
    <source>
        <dbReference type="HAMAP-Rule" id="MF_02040"/>
    </source>
</evidence>
<dbReference type="EMBL" id="BOOF01000042">
    <property type="protein sequence ID" value="GIH65640.1"/>
    <property type="molecule type" value="Genomic_DNA"/>
</dbReference>
<dbReference type="Pfam" id="PF01883">
    <property type="entry name" value="FeS_assembly_P"/>
    <property type="match status" value="1"/>
</dbReference>
<dbReference type="PROSITE" id="PS01215">
    <property type="entry name" value="MRP"/>
    <property type="match status" value="1"/>
</dbReference>
<comment type="caution">
    <text evidence="10">The sequence shown here is derived from an EMBL/GenBank/DDBJ whole genome shotgun (WGS) entry which is preliminary data.</text>
</comment>
<evidence type="ECO:0000256" key="4">
    <source>
        <dbReference type="ARBA" id="ARBA00022741"/>
    </source>
</evidence>
<dbReference type="InterPro" id="IPR033756">
    <property type="entry name" value="YlxH/NBP35"/>
</dbReference>
<evidence type="ECO:0000256" key="7">
    <source>
        <dbReference type="ARBA" id="ARBA00023014"/>
    </source>
</evidence>
<evidence type="ECO:0000256" key="1">
    <source>
        <dbReference type="ARBA" id="ARBA00007352"/>
    </source>
</evidence>
<evidence type="ECO:0000256" key="2">
    <source>
        <dbReference type="ARBA" id="ARBA00008205"/>
    </source>
</evidence>
<organism evidence="10 11">
    <name type="scientific">Microbispora siamensis</name>
    <dbReference type="NCBI Taxonomy" id="564413"/>
    <lineage>
        <taxon>Bacteria</taxon>
        <taxon>Bacillati</taxon>
        <taxon>Actinomycetota</taxon>
        <taxon>Actinomycetes</taxon>
        <taxon>Streptosporangiales</taxon>
        <taxon>Streptosporangiaceae</taxon>
        <taxon>Microbispora</taxon>
    </lineage>
</organism>
<reference evidence="10 11" key="1">
    <citation type="submission" date="2021-01" db="EMBL/GenBank/DDBJ databases">
        <title>Whole genome shotgun sequence of Microbispora siamensis NBRC 104113.</title>
        <authorList>
            <person name="Komaki H."/>
            <person name="Tamura T."/>
        </authorList>
    </citation>
    <scope>NUCLEOTIDE SEQUENCE [LARGE SCALE GENOMIC DNA]</scope>
    <source>
        <strain evidence="10 11">NBRC 104113</strain>
    </source>
</reference>